<sequence>MRVMGFKSMLYTKLFVASPLLCLDKNLCIRELEKIKFDDANISEIINSWCSNQSAVIKLFVLLHCPDIGRSAVVKDVRFDLTPRLWSFLAAGVMNQSPFAAALVAEILKVALSKNFFFKKKYRAMKSLIF</sequence>
<dbReference type="EMBL" id="UXUI01008575">
    <property type="protein sequence ID" value="VDD91843.1"/>
    <property type="molecule type" value="Genomic_DNA"/>
</dbReference>
<dbReference type="OrthoDB" id="5836200at2759"/>
<dbReference type="Proteomes" id="UP000274131">
    <property type="component" value="Unassembled WGS sequence"/>
</dbReference>
<evidence type="ECO:0000313" key="2">
    <source>
        <dbReference type="Proteomes" id="UP000274131"/>
    </source>
</evidence>
<dbReference type="WBParaSite" id="EVEC_0000707301-mRNA-1">
    <property type="protein sequence ID" value="EVEC_0000707301-mRNA-1"/>
    <property type="gene ID" value="EVEC_0000707301"/>
</dbReference>
<evidence type="ECO:0000313" key="3">
    <source>
        <dbReference type="WBParaSite" id="EVEC_0000707301-mRNA-1"/>
    </source>
</evidence>
<reference evidence="1 2" key="2">
    <citation type="submission" date="2018-10" db="EMBL/GenBank/DDBJ databases">
        <authorList>
            <consortium name="Pathogen Informatics"/>
        </authorList>
    </citation>
    <scope>NUCLEOTIDE SEQUENCE [LARGE SCALE GENOMIC DNA]</scope>
</reference>
<name>A0A0N4V9G0_ENTVE</name>
<evidence type="ECO:0000313" key="1">
    <source>
        <dbReference type="EMBL" id="VDD91843.1"/>
    </source>
</evidence>
<protein>
    <submittedName>
        <fullName evidence="3">BACK domain-containing protein</fullName>
    </submittedName>
</protein>
<gene>
    <name evidence="1" type="ORF">EVEC_LOCUS6594</name>
</gene>
<dbReference type="AlphaFoldDB" id="A0A0N4V9G0"/>
<accession>A0A0N4V9G0</accession>
<proteinExistence type="predicted"/>
<organism evidence="3">
    <name type="scientific">Enterobius vermicularis</name>
    <name type="common">Human pinworm</name>
    <dbReference type="NCBI Taxonomy" id="51028"/>
    <lineage>
        <taxon>Eukaryota</taxon>
        <taxon>Metazoa</taxon>
        <taxon>Ecdysozoa</taxon>
        <taxon>Nematoda</taxon>
        <taxon>Chromadorea</taxon>
        <taxon>Rhabditida</taxon>
        <taxon>Spirurina</taxon>
        <taxon>Oxyuridomorpha</taxon>
        <taxon>Oxyuroidea</taxon>
        <taxon>Oxyuridae</taxon>
        <taxon>Enterobius</taxon>
    </lineage>
</organism>
<reference evidence="3" key="1">
    <citation type="submission" date="2017-02" db="UniProtKB">
        <authorList>
            <consortium name="WormBaseParasite"/>
        </authorList>
    </citation>
    <scope>IDENTIFICATION</scope>
</reference>
<keyword evidence="2" id="KW-1185">Reference proteome</keyword>